<dbReference type="PANTHER" id="PTHR13234">
    <property type="entry name" value="GAMMA-INTERFERON INDUCIBLE LYSOSOMAL THIOL REDUCTASE GILT"/>
    <property type="match status" value="1"/>
</dbReference>
<evidence type="ECO:0000256" key="1">
    <source>
        <dbReference type="ARBA" id="ARBA00004613"/>
    </source>
</evidence>
<protein>
    <recommendedName>
        <fullName evidence="9">GILT</fullName>
    </recommendedName>
</protein>
<keyword evidence="5" id="KW-0325">Glycoprotein</keyword>
<feature type="non-terminal residue" evidence="6">
    <location>
        <position position="1"/>
    </location>
</feature>
<dbReference type="AlphaFoldDB" id="A0A8S2YWG9"/>
<evidence type="ECO:0000256" key="2">
    <source>
        <dbReference type="ARBA" id="ARBA00005679"/>
    </source>
</evidence>
<organism evidence="6 8">
    <name type="scientific">Rotaria magnacalcarata</name>
    <dbReference type="NCBI Taxonomy" id="392030"/>
    <lineage>
        <taxon>Eukaryota</taxon>
        <taxon>Metazoa</taxon>
        <taxon>Spiralia</taxon>
        <taxon>Gnathifera</taxon>
        <taxon>Rotifera</taxon>
        <taxon>Eurotatoria</taxon>
        <taxon>Bdelloidea</taxon>
        <taxon>Philodinida</taxon>
        <taxon>Philodinidae</taxon>
        <taxon>Rotaria</taxon>
    </lineage>
</organism>
<dbReference type="GO" id="GO:0016671">
    <property type="term" value="F:oxidoreductase activity, acting on a sulfur group of donors, disulfide as acceptor"/>
    <property type="evidence" value="ECO:0007669"/>
    <property type="project" value="InterPro"/>
</dbReference>
<keyword evidence="4" id="KW-0732">Signal</keyword>
<evidence type="ECO:0000313" key="8">
    <source>
        <dbReference type="Proteomes" id="UP000681720"/>
    </source>
</evidence>
<dbReference type="EMBL" id="CAJOBH010101053">
    <property type="protein sequence ID" value="CAF4613007.1"/>
    <property type="molecule type" value="Genomic_DNA"/>
</dbReference>
<evidence type="ECO:0000256" key="5">
    <source>
        <dbReference type="ARBA" id="ARBA00023180"/>
    </source>
</evidence>
<evidence type="ECO:0000256" key="3">
    <source>
        <dbReference type="ARBA" id="ARBA00022525"/>
    </source>
</evidence>
<comment type="similarity">
    <text evidence="2">Belongs to the GILT family.</text>
</comment>
<dbReference type="GO" id="GO:0005576">
    <property type="term" value="C:extracellular region"/>
    <property type="evidence" value="ECO:0007669"/>
    <property type="project" value="UniProtKB-SubCell"/>
</dbReference>
<proteinExistence type="inferred from homology"/>
<dbReference type="PANTHER" id="PTHR13234:SF8">
    <property type="entry name" value="GAMMA-INTERFERON-INDUCIBLE LYSOSOMAL THIOL REDUCTASE"/>
    <property type="match status" value="1"/>
</dbReference>
<dbReference type="Proteomes" id="UP000681720">
    <property type="component" value="Unassembled WGS sequence"/>
</dbReference>
<name>A0A8S2YWG9_9BILA</name>
<dbReference type="InterPro" id="IPR004911">
    <property type="entry name" value="Interferon-induced_GILT"/>
</dbReference>
<accession>A0A8S2YWG9</accession>
<comment type="caution">
    <text evidence="6">The sequence shown here is derived from an EMBL/GenBank/DDBJ whole genome shotgun (WGS) entry which is preliminary data.</text>
</comment>
<evidence type="ECO:0008006" key="9">
    <source>
        <dbReference type="Google" id="ProtNLM"/>
    </source>
</evidence>
<evidence type="ECO:0000313" key="6">
    <source>
        <dbReference type="EMBL" id="CAF4594612.1"/>
    </source>
</evidence>
<reference evidence="6" key="1">
    <citation type="submission" date="2021-02" db="EMBL/GenBank/DDBJ databases">
        <authorList>
            <person name="Nowell W R."/>
        </authorList>
    </citation>
    <scope>NUCLEOTIDE SEQUENCE</scope>
</reference>
<evidence type="ECO:0000256" key="4">
    <source>
        <dbReference type="ARBA" id="ARBA00022729"/>
    </source>
</evidence>
<dbReference type="Proteomes" id="UP000681967">
    <property type="component" value="Unassembled WGS sequence"/>
</dbReference>
<gene>
    <name evidence="7" type="ORF">BYL167_LOCUS40625</name>
    <name evidence="6" type="ORF">GIL414_LOCUS38650</name>
</gene>
<sequence>DVETVAVQCAEKTSIDYSKVSACVQSRLGNQLQHLNAAQTDSLQPQHQYVPWVTVNGVHTEDMEQQAEKDLIGLICKTYK</sequence>
<feature type="non-terminal residue" evidence="6">
    <location>
        <position position="80"/>
    </location>
</feature>
<keyword evidence="3" id="KW-0964">Secreted</keyword>
<evidence type="ECO:0000313" key="7">
    <source>
        <dbReference type="EMBL" id="CAF4613007.1"/>
    </source>
</evidence>
<dbReference type="EMBL" id="CAJOBJ010102571">
    <property type="protein sequence ID" value="CAF4594612.1"/>
    <property type="molecule type" value="Genomic_DNA"/>
</dbReference>
<comment type="subcellular location">
    <subcellularLocation>
        <location evidence="1">Secreted</location>
    </subcellularLocation>
</comment>